<evidence type="ECO:0000256" key="2">
    <source>
        <dbReference type="SAM" id="Phobius"/>
    </source>
</evidence>
<protein>
    <recommendedName>
        <fullName evidence="5">DUF1275 domain protein</fullName>
    </recommendedName>
</protein>
<dbReference type="EMBL" id="KN847320">
    <property type="protein sequence ID" value="KIW54468.1"/>
    <property type="molecule type" value="Genomic_DNA"/>
</dbReference>
<sequence>MFSSPDPYGPTDEELSQVKSSPPAAKLQRYLVAPLRVDWLIEVQLLLLTFSTGIQDAISFPDFHCFASNQTGNSVVLAVGLAGMGGDLFNVPNIGTSLGSFIAGAIITGQIGNIVGPRRRAWLFLSNLSQTVMVFAAAAIQFSTGVRVSGGYALGAMTLLAFSSGAQVACMRPMRIPEITTAMATAAWVDLVVDPQLVAIHNHPRDRRALFLAALVAGSFAGAFMHRGIGSANALVISAVGKLVVTLSLLFNREQPRDEEGGQMP</sequence>
<keyword evidence="4" id="KW-1185">Reference proteome</keyword>
<reference evidence="3 4" key="1">
    <citation type="submission" date="2015-01" db="EMBL/GenBank/DDBJ databases">
        <title>The Genome Sequence of Exophiala xenobiotica CBS118157.</title>
        <authorList>
            <consortium name="The Broad Institute Genomics Platform"/>
            <person name="Cuomo C."/>
            <person name="de Hoog S."/>
            <person name="Gorbushina A."/>
            <person name="Stielow B."/>
            <person name="Teixiera M."/>
            <person name="Abouelleil A."/>
            <person name="Chapman S.B."/>
            <person name="Priest M."/>
            <person name="Young S.K."/>
            <person name="Wortman J."/>
            <person name="Nusbaum C."/>
            <person name="Birren B."/>
        </authorList>
    </citation>
    <scope>NUCLEOTIDE SEQUENCE [LARGE SCALE GENOMIC DNA]</scope>
    <source>
        <strain evidence="3 4">CBS 118157</strain>
    </source>
</reference>
<dbReference type="STRING" id="348802.A0A0D2EGB0"/>
<keyword evidence="2" id="KW-0812">Transmembrane</keyword>
<dbReference type="OrthoDB" id="5223589at2759"/>
<dbReference type="PANTHER" id="PTHR37488">
    <property type="entry name" value="DUF1275 DOMAIN-CONTAINING PROTEIN"/>
    <property type="match status" value="1"/>
</dbReference>
<proteinExistence type="predicted"/>
<dbReference type="AlphaFoldDB" id="A0A0D2EGB0"/>
<dbReference type="Pfam" id="PF06912">
    <property type="entry name" value="DUF1275"/>
    <property type="match status" value="1"/>
</dbReference>
<organism evidence="3 4">
    <name type="scientific">Exophiala xenobiotica</name>
    <dbReference type="NCBI Taxonomy" id="348802"/>
    <lineage>
        <taxon>Eukaryota</taxon>
        <taxon>Fungi</taxon>
        <taxon>Dikarya</taxon>
        <taxon>Ascomycota</taxon>
        <taxon>Pezizomycotina</taxon>
        <taxon>Eurotiomycetes</taxon>
        <taxon>Chaetothyriomycetidae</taxon>
        <taxon>Chaetothyriales</taxon>
        <taxon>Herpotrichiellaceae</taxon>
        <taxon>Exophiala</taxon>
    </lineage>
</organism>
<evidence type="ECO:0000256" key="1">
    <source>
        <dbReference type="SAM" id="MobiDB-lite"/>
    </source>
</evidence>
<evidence type="ECO:0000313" key="4">
    <source>
        <dbReference type="Proteomes" id="UP000054342"/>
    </source>
</evidence>
<feature type="transmembrane region" description="Helical" evidence="2">
    <location>
        <begin position="122"/>
        <end position="140"/>
    </location>
</feature>
<evidence type="ECO:0008006" key="5">
    <source>
        <dbReference type="Google" id="ProtNLM"/>
    </source>
</evidence>
<feature type="transmembrane region" description="Helical" evidence="2">
    <location>
        <begin position="232"/>
        <end position="251"/>
    </location>
</feature>
<feature type="transmembrane region" description="Helical" evidence="2">
    <location>
        <begin position="152"/>
        <end position="170"/>
    </location>
</feature>
<dbReference type="HOGENOM" id="CLU_061825_1_2_1"/>
<dbReference type="RefSeq" id="XP_013315052.1">
    <property type="nucleotide sequence ID" value="XM_013459598.1"/>
</dbReference>
<dbReference type="PANTHER" id="PTHR37488:SF2">
    <property type="entry name" value="DUF1275 DOMAIN-CONTAINING PROTEIN"/>
    <property type="match status" value="1"/>
</dbReference>
<dbReference type="InterPro" id="IPR010699">
    <property type="entry name" value="DUF1275"/>
</dbReference>
<keyword evidence="2" id="KW-1133">Transmembrane helix</keyword>
<feature type="transmembrane region" description="Helical" evidence="2">
    <location>
        <begin position="209"/>
        <end position="226"/>
    </location>
</feature>
<name>A0A0D2EGB0_9EURO</name>
<accession>A0A0D2EGB0</accession>
<gene>
    <name evidence="3" type="ORF">PV05_06824</name>
</gene>
<dbReference type="GeneID" id="25328732"/>
<keyword evidence="2" id="KW-0472">Membrane</keyword>
<dbReference type="Proteomes" id="UP000054342">
    <property type="component" value="Unassembled WGS sequence"/>
</dbReference>
<feature type="transmembrane region" description="Helical" evidence="2">
    <location>
        <begin position="94"/>
        <end position="115"/>
    </location>
</feature>
<evidence type="ECO:0000313" key="3">
    <source>
        <dbReference type="EMBL" id="KIW54468.1"/>
    </source>
</evidence>
<feature type="region of interest" description="Disordered" evidence="1">
    <location>
        <begin position="1"/>
        <end position="20"/>
    </location>
</feature>